<name>A0A6P4IA04_DROKI</name>
<gene>
    <name evidence="4" type="primary">LOC108076611</name>
</gene>
<evidence type="ECO:0000313" key="4">
    <source>
        <dbReference type="RefSeq" id="XP_017025015.1"/>
    </source>
</evidence>
<feature type="compositionally biased region" description="Basic residues" evidence="1">
    <location>
        <begin position="173"/>
        <end position="185"/>
    </location>
</feature>
<feature type="domain" description="DUF4806" evidence="2">
    <location>
        <begin position="64"/>
        <end position="147"/>
    </location>
</feature>
<reference evidence="4" key="2">
    <citation type="submission" date="2025-08" db="UniProtKB">
        <authorList>
            <consortium name="RefSeq"/>
        </authorList>
    </citation>
    <scope>IDENTIFICATION</scope>
    <source>
        <strain evidence="4">14028-0561.14</strain>
        <tissue evidence="4">Whole fly</tissue>
    </source>
</reference>
<feature type="region of interest" description="Disordered" evidence="1">
    <location>
        <begin position="173"/>
        <end position="198"/>
    </location>
</feature>
<keyword evidence="3" id="KW-1185">Reference proteome</keyword>
<dbReference type="AlphaFoldDB" id="A0A6P4IA04"/>
<protein>
    <recommendedName>
        <fullName evidence="2">DUF4806 domain-containing protein</fullName>
    </recommendedName>
</protein>
<dbReference type="Pfam" id="PF16064">
    <property type="entry name" value="DUF4806"/>
    <property type="match status" value="1"/>
</dbReference>
<reference evidence="3" key="1">
    <citation type="submission" date="2025-05" db="UniProtKB">
        <authorList>
            <consortium name="RefSeq"/>
        </authorList>
    </citation>
    <scope>NUCLEOTIDE SEQUENCE [LARGE SCALE GENOMIC DNA]</scope>
    <source>
        <strain evidence="3">14028-0561.14</strain>
    </source>
</reference>
<dbReference type="OrthoDB" id="7840875at2759"/>
<proteinExistence type="predicted"/>
<sequence>MAKRRYTALQEEVNVLLTKDDERTRKELDALEIKLDHILSNQSEILTRLGVVAQGRYGLDVCEVDVAYFPVSDPDELPKLDAYLAEPGNPYGRLMRRLLRPDGKVTPLKKSFVKLFTDNILLSFNYAGVSNKKAFNQYKNINKTLLDIQKSSGYILSDYITEIRAAFHAAKRRCHKRNHDQRRRSQLSQEAEAENEWD</sequence>
<dbReference type="GeneID" id="108076611"/>
<accession>A0A6P4IA04</accession>
<dbReference type="RefSeq" id="XP_017025015.1">
    <property type="nucleotide sequence ID" value="XM_017169526.3"/>
</dbReference>
<evidence type="ECO:0000313" key="3">
    <source>
        <dbReference type="Proteomes" id="UP001652661"/>
    </source>
</evidence>
<organism evidence="3 4">
    <name type="scientific">Drosophila kikkawai</name>
    <name type="common">Fruit fly</name>
    <dbReference type="NCBI Taxonomy" id="30033"/>
    <lineage>
        <taxon>Eukaryota</taxon>
        <taxon>Metazoa</taxon>
        <taxon>Ecdysozoa</taxon>
        <taxon>Arthropoda</taxon>
        <taxon>Hexapoda</taxon>
        <taxon>Insecta</taxon>
        <taxon>Pterygota</taxon>
        <taxon>Neoptera</taxon>
        <taxon>Endopterygota</taxon>
        <taxon>Diptera</taxon>
        <taxon>Brachycera</taxon>
        <taxon>Muscomorpha</taxon>
        <taxon>Ephydroidea</taxon>
        <taxon>Drosophilidae</taxon>
        <taxon>Drosophila</taxon>
        <taxon>Sophophora</taxon>
    </lineage>
</organism>
<dbReference type="Proteomes" id="UP001652661">
    <property type="component" value="Chromosome 2R"/>
</dbReference>
<evidence type="ECO:0000259" key="2">
    <source>
        <dbReference type="Pfam" id="PF16064"/>
    </source>
</evidence>
<evidence type="ECO:0000256" key="1">
    <source>
        <dbReference type="SAM" id="MobiDB-lite"/>
    </source>
</evidence>
<dbReference type="InterPro" id="IPR032071">
    <property type="entry name" value="DUF4806"/>
</dbReference>